<dbReference type="PANTHER" id="PTHR47245:SF2">
    <property type="entry name" value="PEPTIDYL-PROLYL CIS-TRANS ISOMERASE HP_0175-RELATED"/>
    <property type="match status" value="1"/>
</dbReference>
<reference evidence="3" key="1">
    <citation type="submission" date="2019-08" db="EMBL/GenBank/DDBJ databases">
        <title>Genomic characterization of a novel candidate phylum (ARYD3) from a high temperature, high salinity tertiary oil reservoir in north central Oklahoma, USA.</title>
        <authorList>
            <person name="Youssef N.H."/>
            <person name="Yadav A."/>
            <person name="Elshahed M.S."/>
        </authorList>
    </citation>
    <scope>NUCLEOTIDE SEQUENCE [LARGE SCALE GENOMIC DNA]</scope>
    <source>
        <strain evidence="3">ARYD3</strain>
    </source>
</reference>
<keyword evidence="1" id="KW-0697">Rotamase</keyword>
<evidence type="ECO:0000313" key="4">
    <source>
        <dbReference type="Proteomes" id="UP000324143"/>
    </source>
</evidence>
<evidence type="ECO:0000259" key="2">
    <source>
        <dbReference type="PROSITE" id="PS50198"/>
    </source>
</evidence>
<dbReference type="AlphaFoldDB" id="A0A5D0MIY5"/>
<feature type="domain" description="PpiC" evidence="2">
    <location>
        <begin position="171"/>
        <end position="269"/>
    </location>
</feature>
<dbReference type="InterPro" id="IPR027304">
    <property type="entry name" value="Trigger_fact/SurA_dom_sf"/>
</dbReference>
<proteinExistence type="predicted"/>
<evidence type="ECO:0000256" key="1">
    <source>
        <dbReference type="PROSITE-ProRule" id="PRU00278"/>
    </source>
</evidence>
<dbReference type="EMBL" id="VSIX01000033">
    <property type="protein sequence ID" value="TYB31481.1"/>
    <property type="molecule type" value="Genomic_DNA"/>
</dbReference>
<accession>A0A5D0MIY5</accession>
<dbReference type="PANTHER" id="PTHR47245">
    <property type="entry name" value="PEPTIDYLPROLYL ISOMERASE"/>
    <property type="match status" value="1"/>
</dbReference>
<dbReference type="PROSITE" id="PS50198">
    <property type="entry name" value="PPIC_PPIASE_2"/>
    <property type="match status" value="1"/>
</dbReference>
<protein>
    <recommendedName>
        <fullName evidence="2">PpiC domain-containing protein</fullName>
    </recommendedName>
</protein>
<evidence type="ECO:0000313" key="3">
    <source>
        <dbReference type="EMBL" id="TYB31481.1"/>
    </source>
</evidence>
<dbReference type="SUPFAM" id="SSF54534">
    <property type="entry name" value="FKBP-like"/>
    <property type="match status" value="1"/>
</dbReference>
<dbReference type="Proteomes" id="UP000324143">
    <property type="component" value="Unassembled WGS sequence"/>
</dbReference>
<dbReference type="GO" id="GO:0003755">
    <property type="term" value="F:peptidyl-prolyl cis-trans isomerase activity"/>
    <property type="evidence" value="ECO:0007669"/>
    <property type="project" value="UniProtKB-KW"/>
</dbReference>
<dbReference type="Pfam" id="PF00639">
    <property type="entry name" value="Rotamase"/>
    <property type="match status" value="1"/>
</dbReference>
<organism evidence="3 4">
    <name type="scientific">Candidatus Mcinerneyibacterium aminivorans</name>
    <dbReference type="NCBI Taxonomy" id="2703815"/>
    <lineage>
        <taxon>Bacteria</taxon>
        <taxon>Candidatus Macinerneyibacteriota</taxon>
        <taxon>Candidatus Mcinerneyibacteria</taxon>
        <taxon>Candidatus Mcinerneyibacteriales</taxon>
        <taxon>Candidatus Mcinerneyibacteriaceae</taxon>
        <taxon>Candidatus Mcinerneyibacterium</taxon>
    </lineage>
</organism>
<keyword evidence="4" id="KW-1185">Reference proteome</keyword>
<keyword evidence="1" id="KW-0413">Isomerase</keyword>
<comment type="caution">
    <text evidence="3">The sequence shown here is derived from an EMBL/GenBank/DDBJ whole genome shotgun (WGS) entry which is preliminary data.</text>
</comment>
<dbReference type="Gene3D" id="3.10.50.40">
    <property type="match status" value="1"/>
</dbReference>
<gene>
    <name evidence="3" type="ORF">FXF47_03965</name>
</gene>
<dbReference type="Gene3D" id="1.10.4030.10">
    <property type="entry name" value="Porin chaperone SurA, peptide-binding domain"/>
    <property type="match status" value="1"/>
</dbReference>
<name>A0A5D0MIY5_9BACT</name>
<dbReference type="InterPro" id="IPR000297">
    <property type="entry name" value="PPIase_PpiC"/>
</dbReference>
<dbReference type="SUPFAM" id="SSF109998">
    <property type="entry name" value="Triger factor/SurA peptide-binding domain-like"/>
    <property type="match status" value="1"/>
</dbReference>
<sequence length="409" mass="48158">MFKKILLLVVSVILIFSSLVFAQSYEEKIVARINDTIILKSELDQFLMGRDTTEEEKLDILKDIINRKIVYLEASEKKEIQVAEEEIEKQVDGMINDMKKKFGGESGLQKALQEQGLSVNNLRSTYRNRIKENLYVNEYVGREIRPNINITEDELKEFYNKHEDKFQNPPKYTYEIAFLPVDVKEDDIEEIKTSLSSIRHKILNQEISFKEAAKEYSEGPTAQKGGDLGYIEKGQLVESFEEVIYNMDEGEISKPFKTKYGYHIAYLEDIKDNKRKAFHIVITPKPSEKKINDYYNNFKSQYDKNGWNGLKSWAEKLNIKFFNFNEVKPNEINSKIMEHLKNTKELSRPFYFNRGLVIVYLINKTEAKKRDFSEIKSRIKNMLMSRKIDEKINEVANQLKDKYYIEIFI</sequence>
<dbReference type="InterPro" id="IPR046357">
    <property type="entry name" value="PPIase_dom_sf"/>
</dbReference>
<dbReference type="InterPro" id="IPR050245">
    <property type="entry name" value="PrsA_foldase"/>
</dbReference>